<keyword evidence="6" id="KW-0067">ATP-binding</keyword>
<evidence type="ECO:0000256" key="4">
    <source>
        <dbReference type="ARBA" id="ARBA00022741"/>
    </source>
</evidence>
<dbReference type="STRING" id="888050.HMPREF9004_1323"/>
<evidence type="ECO:0000256" key="7">
    <source>
        <dbReference type="ARBA" id="ARBA00023204"/>
    </source>
</evidence>
<keyword evidence="7 9" id="KW-0234">DNA repair</keyword>
<dbReference type="EMBL" id="AQHZ01000022">
    <property type="protein sequence ID" value="ENO17919.1"/>
    <property type="molecule type" value="Genomic_DNA"/>
</dbReference>
<dbReference type="PATRIC" id="fig|888050.3.peg.1261"/>
<dbReference type="GO" id="GO:0005524">
    <property type="term" value="F:ATP binding"/>
    <property type="evidence" value="ECO:0007669"/>
    <property type="project" value="UniProtKB-KW"/>
</dbReference>
<dbReference type="InterPro" id="IPR027417">
    <property type="entry name" value="P-loop_NTPase"/>
</dbReference>
<protein>
    <recommendedName>
        <fullName evidence="3 9">DNA repair protein RecN</fullName>
    </recommendedName>
    <alternativeName>
        <fullName evidence="8 9">Recombination protein N</fullName>
    </alternativeName>
</protein>
<dbReference type="InterPro" id="IPR004604">
    <property type="entry name" value="DNA_recomb/repair_RecN"/>
</dbReference>
<dbReference type="SUPFAM" id="SSF52540">
    <property type="entry name" value="P-loop containing nucleoside triphosphate hydrolases"/>
    <property type="match status" value="1"/>
</dbReference>
<dbReference type="PIRSF" id="PIRSF003128">
    <property type="entry name" value="RecN"/>
    <property type="match status" value="1"/>
</dbReference>
<dbReference type="PANTHER" id="PTHR11059:SF0">
    <property type="entry name" value="DNA REPAIR PROTEIN RECN"/>
    <property type="match status" value="1"/>
</dbReference>
<evidence type="ECO:0000256" key="1">
    <source>
        <dbReference type="ARBA" id="ARBA00003618"/>
    </source>
</evidence>
<comment type="caution">
    <text evidence="11">The sequence shown here is derived from an EMBL/GenBank/DDBJ whole genome shotgun (WGS) entry which is preliminary data.</text>
</comment>
<organism evidence="11 12">
    <name type="scientific">Schaalia cardiffensis F0333</name>
    <dbReference type="NCBI Taxonomy" id="888050"/>
    <lineage>
        <taxon>Bacteria</taxon>
        <taxon>Bacillati</taxon>
        <taxon>Actinomycetota</taxon>
        <taxon>Actinomycetes</taxon>
        <taxon>Actinomycetales</taxon>
        <taxon>Actinomycetaceae</taxon>
        <taxon>Schaalia</taxon>
    </lineage>
</organism>
<dbReference type="GO" id="GO:0006281">
    <property type="term" value="P:DNA repair"/>
    <property type="evidence" value="ECO:0007669"/>
    <property type="project" value="UniProtKB-KW"/>
</dbReference>
<evidence type="ECO:0000256" key="5">
    <source>
        <dbReference type="ARBA" id="ARBA00022763"/>
    </source>
</evidence>
<feature type="domain" description="RecF/RecN/SMC N-terminal" evidence="10">
    <location>
        <begin position="12"/>
        <end position="518"/>
    </location>
</feature>
<evidence type="ECO:0000259" key="10">
    <source>
        <dbReference type="Pfam" id="PF02463"/>
    </source>
</evidence>
<dbReference type="CDD" id="cd03241">
    <property type="entry name" value="ABC_RecN"/>
    <property type="match status" value="1"/>
</dbReference>
<dbReference type="GO" id="GO:0043590">
    <property type="term" value="C:bacterial nucleoid"/>
    <property type="evidence" value="ECO:0007669"/>
    <property type="project" value="TreeGrafter"/>
</dbReference>
<dbReference type="Pfam" id="PF02463">
    <property type="entry name" value="SMC_N"/>
    <property type="match status" value="1"/>
</dbReference>
<comment type="similarity">
    <text evidence="2 9">Belongs to the RecN family.</text>
</comment>
<dbReference type="HOGENOM" id="CLU_018297_3_0_11"/>
<keyword evidence="12" id="KW-1185">Reference proteome</keyword>
<reference evidence="11 12" key="1">
    <citation type="submission" date="2013-03" db="EMBL/GenBank/DDBJ databases">
        <title>Reference genome for the Human Microbiome Project.</title>
        <authorList>
            <person name="Aqrawi P."/>
            <person name="Ayvaz T."/>
            <person name="Bess C."/>
            <person name="Blankenburg K."/>
            <person name="Coyle M."/>
            <person name="Deng J."/>
            <person name="Forbes L."/>
            <person name="Fowler G."/>
            <person name="Francisco L."/>
            <person name="Fu Q."/>
            <person name="Gibbs R."/>
            <person name="Gross S."/>
            <person name="Gubbala S."/>
            <person name="Hale W."/>
            <person name="Hemphill L."/>
            <person name="Highlander S."/>
            <person name="Hirani K."/>
            <person name="Jackson L."/>
            <person name="Jakkamsetti A."/>
            <person name="Javaid M."/>
            <person name="Jayaseelan J.C."/>
            <person name="Jiang H."/>
            <person name="Joshi V."/>
            <person name="Korchina V."/>
            <person name="Kovar C."/>
            <person name="Lara F."/>
            <person name="Lee S."/>
            <person name="Liu Y."/>
            <person name="Mata R."/>
            <person name="Mathew T."/>
            <person name="Munidasa M."/>
            <person name="Muzny D."/>
            <person name="Nazareth L."/>
            <person name="Ngo R."/>
            <person name="Nguyen L."/>
            <person name="Nguyen N."/>
            <person name="Okwuonu G."/>
            <person name="Ongeri F."/>
            <person name="Palculict T."/>
            <person name="Patil S."/>
            <person name="Petrosino J."/>
            <person name="Pham C."/>
            <person name="Pham P."/>
            <person name="Pu L.-L."/>
            <person name="Qin X."/>
            <person name="Qu J."/>
            <person name="Reid J."/>
            <person name="Ross M."/>
            <person name="Ruth R."/>
            <person name="Saada N."/>
            <person name="San Lucas F."/>
            <person name="Santibanez J."/>
            <person name="Shang Y."/>
            <person name="Simmons D."/>
            <person name="Song X.-Z."/>
            <person name="Tang L.-Y."/>
            <person name="Thornton R."/>
            <person name="Warren J."/>
            <person name="Weissenberger G."/>
            <person name="Wilczek-Boney K."/>
            <person name="Worley K."/>
            <person name="Youmans B."/>
            <person name="Zhang J."/>
            <person name="Zhang L."/>
            <person name="Zhao Z."/>
            <person name="Zhou C."/>
            <person name="Zhu D."/>
            <person name="Zhu Y."/>
        </authorList>
    </citation>
    <scope>NUCLEOTIDE SEQUENCE [LARGE SCALE GENOMIC DNA]</scope>
    <source>
        <strain evidence="11 12">F0333</strain>
    </source>
</reference>
<evidence type="ECO:0000256" key="6">
    <source>
        <dbReference type="ARBA" id="ARBA00022840"/>
    </source>
</evidence>
<sequence>MAQRPKDAEAMISTIEIRGLGVIDRAVLEFGEGLTVLTGETGAGKTMVLTSLGLLLGGRADPALVRSGEKRAEVDGVFLADEAAKEAALEAGASIDEGELIVSRTLAAQGRSRAHLGGRPVPASLLSEIVSPLISIHGQAEQMRLKSPVAQRELLDAYGGEKHAALMDEYHAAWREAVALKRQLDDLLLHREDRASEMEELSELLGKIDALDLHPGEDEELRLESRRLMGVEDLRSYVGAATAMLSGTENAEGAASLLRQAGERTAQGEGLDHSLEEFHARFQSAIIDVETLADDLRVYLRNLETDPARLSEIHSRRAQIKNLLEGRASDVTELLAWADEARKRFDELTGSASDPEEVRQTLLKAQERVLEIGARLRKSRLALASALSRKVDAELAGLAMKDAHLEIEVVKARPNPHGLDEVTILLRPHPSTKARPLGQGASGGELSRIMLALEVVLGENSSAHTFIFDEVDSGIGGRTASEVGSRLARLAKNKQVIVVTHLPQVAVFASTHLVVSKTQGLTSVTAVSGSEREAELTRMMGGNPHSEAARRNAIEVLTSAMPQSQG</sequence>
<evidence type="ECO:0000313" key="11">
    <source>
        <dbReference type="EMBL" id="ENO17919.1"/>
    </source>
</evidence>
<dbReference type="AlphaFoldDB" id="N6WCF4"/>
<name>N6WCF4_9ACTO</name>
<dbReference type="NCBIfam" id="TIGR00634">
    <property type="entry name" value="recN"/>
    <property type="match status" value="1"/>
</dbReference>
<keyword evidence="5 9" id="KW-0227">DNA damage</keyword>
<dbReference type="Proteomes" id="UP000013015">
    <property type="component" value="Unassembled WGS sequence"/>
</dbReference>
<keyword evidence="4" id="KW-0547">Nucleotide-binding</keyword>
<dbReference type="Gene3D" id="3.40.50.300">
    <property type="entry name" value="P-loop containing nucleotide triphosphate hydrolases"/>
    <property type="match status" value="2"/>
</dbReference>
<dbReference type="eggNOG" id="COG0497">
    <property type="taxonomic scope" value="Bacteria"/>
</dbReference>
<dbReference type="GO" id="GO:0009432">
    <property type="term" value="P:SOS response"/>
    <property type="evidence" value="ECO:0007669"/>
    <property type="project" value="TreeGrafter"/>
</dbReference>
<evidence type="ECO:0000256" key="2">
    <source>
        <dbReference type="ARBA" id="ARBA00009441"/>
    </source>
</evidence>
<dbReference type="InterPro" id="IPR003395">
    <property type="entry name" value="RecF/RecN/SMC_N"/>
</dbReference>
<evidence type="ECO:0000256" key="3">
    <source>
        <dbReference type="ARBA" id="ARBA00021315"/>
    </source>
</evidence>
<evidence type="ECO:0000313" key="12">
    <source>
        <dbReference type="Proteomes" id="UP000013015"/>
    </source>
</evidence>
<gene>
    <name evidence="11" type="primary">recN</name>
    <name evidence="11" type="ORF">HMPREF9004_1323</name>
</gene>
<dbReference type="PANTHER" id="PTHR11059">
    <property type="entry name" value="DNA REPAIR PROTEIN RECN"/>
    <property type="match status" value="1"/>
</dbReference>
<accession>N6WCF4</accession>
<evidence type="ECO:0000256" key="9">
    <source>
        <dbReference type="PIRNR" id="PIRNR003128"/>
    </source>
</evidence>
<evidence type="ECO:0000256" key="8">
    <source>
        <dbReference type="ARBA" id="ARBA00033408"/>
    </source>
</evidence>
<dbReference type="GO" id="GO:0006310">
    <property type="term" value="P:DNA recombination"/>
    <property type="evidence" value="ECO:0007669"/>
    <property type="project" value="InterPro"/>
</dbReference>
<proteinExistence type="inferred from homology"/>
<comment type="function">
    <text evidence="1 9">May be involved in recombinational repair of damaged DNA.</text>
</comment>